<dbReference type="HAMAP" id="MF_01161">
    <property type="entry name" value="tRNA_Ile_lys_synt"/>
    <property type="match status" value="1"/>
</dbReference>
<evidence type="ECO:0000313" key="9">
    <source>
        <dbReference type="Proteomes" id="UP000612349"/>
    </source>
</evidence>
<dbReference type="NCBIfam" id="TIGR02432">
    <property type="entry name" value="lysidine_TilS_N"/>
    <property type="match status" value="1"/>
</dbReference>
<comment type="domain">
    <text evidence="6">The N-terminal region contains the highly conserved SGGXDS motif, predicted to be a P-loop motif involved in ATP binding.</text>
</comment>
<comment type="similarity">
    <text evidence="6">Belongs to the tRNA(Ile)-lysidine synthase family.</text>
</comment>
<keyword evidence="2 6" id="KW-0819">tRNA processing</keyword>
<accession>A0A917DVX7</accession>
<reference evidence="8" key="1">
    <citation type="journal article" date="2014" name="Int. J. Syst. Evol. Microbiol.">
        <title>Complete genome sequence of Corynebacterium casei LMG S-19264T (=DSM 44701T), isolated from a smear-ripened cheese.</title>
        <authorList>
            <consortium name="US DOE Joint Genome Institute (JGI-PGF)"/>
            <person name="Walter F."/>
            <person name="Albersmeier A."/>
            <person name="Kalinowski J."/>
            <person name="Ruckert C."/>
        </authorList>
    </citation>
    <scope>NUCLEOTIDE SEQUENCE</scope>
    <source>
        <strain evidence="8">CGMCC 1.15360</strain>
    </source>
</reference>
<protein>
    <recommendedName>
        <fullName evidence="6">tRNA(Ile)-lysidine synthase</fullName>
        <ecNumber evidence="6">6.3.4.19</ecNumber>
    </recommendedName>
    <alternativeName>
        <fullName evidence="6">tRNA(Ile)-2-lysyl-cytidine synthase</fullName>
    </alternativeName>
    <alternativeName>
        <fullName evidence="6">tRNA(Ile)-lysidine synthetase</fullName>
    </alternativeName>
</protein>
<reference evidence="8" key="2">
    <citation type="submission" date="2020-09" db="EMBL/GenBank/DDBJ databases">
        <authorList>
            <person name="Sun Q."/>
            <person name="Zhou Y."/>
        </authorList>
    </citation>
    <scope>NUCLEOTIDE SEQUENCE</scope>
    <source>
        <strain evidence="8">CGMCC 1.15360</strain>
    </source>
</reference>
<evidence type="ECO:0000256" key="3">
    <source>
        <dbReference type="ARBA" id="ARBA00022741"/>
    </source>
</evidence>
<dbReference type="InterPro" id="IPR014729">
    <property type="entry name" value="Rossmann-like_a/b/a_fold"/>
</dbReference>
<keyword evidence="6" id="KW-0963">Cytoplasm</keyword>
<dbReference type="Pfam" id="PF01171">
    <property type="entry name" value="ATP_bind_3"/>
    <property type="match status" value="1"/>
</dbReference>
<keyword evidence="9" id="KW-1185">Reference proteome</keyword>
<comment type="function">
    <text evidence="6">Ligates lysine onto the cytidine present at position 34 of the AUA codon-specific tRNA(Ile) that contains the anticodon CAU, in an ATP-dependent manner. Cytidine is converted to lysidine, thus changing the amino acid specificity of the tRNA from methionine to isoleucine.</text>
</comment>
<evidence type="ECO:0000256" key="6">
    <source>
        <dbReference type="HAMAP-Rule" id="MF_01161"/>
    </source>
</evidence>
<comment type="subcellular location">
    <subcellularLocation>
        <location evidence="6">Cytoplasm</location>
    </subcellularLocation>
</comment>
<proteinExistence type="inferred from homology"/>
<dbReference type="EC" id="6.3.4.19" evidence="6"/>
<dbReference type="InterPro" id="IPR012795">
    <property type="entry name" value="tRNA_Ile_lys_synt_N"/>
</dbReference>
<evidence type="ECO:0000256" key="2">
    <source>
        <dbReference type="ARBA" id="ARBA00022694"/>
    </source>
</evidence>
<dbReference type="RefSeq" id="WP_082922392.1">
    <property type="nucleotide sequence ID" value="NZ_BMIP01000004.1"/>
</dbReference>
<evidence type="ECO:0000256" key="1">
    <source>
        <dbReference type="ARBA" id="ARBA00022598"/>
    </source>
</evidence>
<dbReference type="SUPFAM" id="SSF52402">
    <property type="entry name" value="Adenine nucleotide alpha hydrolases-like"/>
    <property type="match status" value="1"/>
</dbReference>
<dbReference type="Proteomes" id="UP000612349">
    <property type="component" value="Unassembled WGS sequence"/>
</dbReference>
<sequence>MKRLAASLPSRTRRAARRAAIDTPLDLNELAARFRDDCAPLILPGSRLGIAVSGGPDSLALLILAQWAFPGSIAAATVDHGLRAESAEEAAMVAGVCANRGIAHQTIPVSVSQDGNLSANARKERYRALGDWARREGIAAVATAHHADDLAETLLMRLNRGSGLKGLAAMRASRPMPMAADIGLVRPLLQWSRAELAAICDAEGLTPVIDPSNTDPRYDRARIRAAMAQANWLDPMRLAGSARHLRDAFDALEAVVDAEFSARVSLTADGETAAYNPQSQARAVRYRVLEKLFAQLGSAPRGGEIERLLGTLESGGVATLAGYRCAAHGPANAPEWRLTREGPRKSG</sequence>
<dbReference type="Gene3D" id="3.40.50.620">
    <property type="entry name" value="HUPs"/>
    <property type="match status" value="1"/>
</dbReference>
<dbReference type="InterPro" id="IPR012094">
    <property type="entry name" value="tRNA_Ile_lys_synt"/>
</dbReference>
<dbReference type="GO" id="GO:0006400">
    <property type="term" value="P:tRNA modification"/>
    <property type="evidence" value="ECO:0007669"/>
    <property type="project" value="UniProtKB-UniRule"/>
</dbReference>
<dbReference type="GO" id="GO:0032267">
    <property type="term" value="F:tRNA(Ile)-lysidine synthase activity"/>
    <property type="evidence" value="ECO:0007669"/>
    <property type="project" value="UniProtKB-EC"/>
</dbReference>
<dbReference type="PANTHER" id="PTHR43033:SF1">
    <property type="entry name" value="TRNA(ILE)-LYSIDINE SYNTHASE-RELATED"/>
    <property type="match status" value="1"/>
</dbReference>
<keyword evidence="3 6" id="KW-0547">Nucleotide-binding</keyword>
<evidence type="ECO:0000313" key="8">
    <source>
        <dbReference type="EMBL" id="GGD71959.1"/>
    </source>
</evidence>
<comment type="catalytic activity">
    <reaction evidence="5 6">
        <text>cytidine(34) in tRNA(Ile2) + L-lysine + ATP = lysidine(34) in tRNA(Ile2) + AMP + diphosphate + H(+)</text>
        <dbReference type="Rhea" id="RHEA:43744"/>
        <dbReference type="Rhea" id="RHEA-COMP:10625"/>
        <dbReference type="Rhea" id="RHEA-COMP:10670"/>
        <dbReference type="ChEBI" id="CHEBI:15378"/>
        <dbReference type="ChEBI" id="CHEBI:30616"/>
        <dbReference type="ChEBI" id="CHEBI:32551"/>
        <dbReference type="ChEBI" id="CHEBI:33019"/>
        <dbReference type="ChEBI" id="CHEBI:82748"/>
        <dbReference type="ChEBI" id="CHEBI:83665"/>
        <dbReference type="ChEBI" id="CHEBI:456215"/>
        <dbReference type="EC" id="6.3.4.19"/>
    </reaction>
</comment>
<dbReference type="InterPro" id="IPR011063">
    <property type="entry name" value="TilS/TtcA_N"/>
</dbReference>
<feature type="binding site" evidence="6">
    <location>
        <begin position="53"/>
        <end position="58"/>
    </location>
    <ligand>
        <name>ATP</name>
        <dbReference type="ChEBI" id="CHEBI:30616"/>
    </ligand>
</feature>
<dbReference type="GO" id="GO:0005524">
    <property type="term" value="F:ATP binding"/>
    <property type="evidence" value="ECO:0007669"/>
    <property type="project" value="UniProtKB-UniRule"/>
</dbReference>
<dbReference type="PANTHER" id="PTHR43033">
    <property type="entry name" value="TRNA(ILE)-LYSIDINE SYNTHASE-RELATED"/>
    <property type="match status" value="1"/>
</dbReference>
<keyword evidence="1 6" id="KW-0436">Ligase</keyword>
<dbReference type="AlphaFoldDB" id="A0A917DVX7"/>
<evidence type="ECO:0000259" key="7">
    <source>
        <dbReference type="Pfam" id="PF01171"/>
    </source>
</evidence>
<keyword evidence="4 6" id="KW-0067">ATP-binding</keyword>
<gene>
    <name evidence="6" type="primary">tilS</name>
    <name evidence="8" type="ORF">GCM10010990_21770</name>
</gene>
<dbReference type="EMBL" id="BMIP01000004">
    <property type="protein sequence ID" value="GGD71959.1"/>
    <property type="molecule type" value="Genomic_DNA"/>
</dbReference>
<organism evidence="8 9">
    <name type="scientific">Croceicoccus mobilis</name>
    <dbReference type="NCBI Taxonomy" id="1703339"/>
    <lineage>
        <taxon>Bacteria</taxon>
        <taxon>Pseudomonadati</taxon>
        <taxon>Pseudomonadota</taxon>
        <taxon>Alphaproteobacteria</taxon>
        <taxon>Sphingomonadales</taxon>
        <taxon>Erythrobacteraceae</taxon>
        <taxon>Croceicoccus</taxon>
    </lineage>
</organism>
<name>A0A917DVX7_9SPHN</name>
<evidence type="ECO:0000256" key="4">
    <source>
        <dbReference type="ARBA" id="ARBA00022840"/>
    </source>
</evidence>
<dbReference type="CDD" id="cd01992">
    <property type="entry name" value="TilS_N"/>
    <property type="match status" value="1"/>
</dbReference>
<evidence type="ECO:0000256" key="5">
    <source>
        <dbReference type="ARBA" id="ARBA00048539"/>
    </source>
</evidence>
<dbReference type="GO" id="GO:0005737">
    <property type="term" value="C:cytoplasm"/>
    <property type="evidence" value="ECO:0007669"/>
    <property type="project" value="UniProtKB-SubCell"/>
</dbReference>
<feature type="domain" description="tRNA(Ile)-lysidine/2-thiocytidine synthase N-terminal" evidence="7">
    <location>
        <begin position="49"/>
        <end position="225"/>
    </location>
</feature>
<comment type="caution">
    <text evidence="8">The sequence shown here is derived from an EMBL/GenBank/DDBJ whole genome shotgun (WGS) entry which is preliminary data.</text>
</comment>